<accession>A0A4P1JXG3</accession>
<dbReference type="PANTHER" id="PTHR30438:SF1">
    <property type="entry name" value="36 KDA ANTIGEN"/>
    <property type="match status" value="1"/>
</dbReference>
<feature type="transmembrane region" description="Helical" evidence="6">
    <location>
        <begin position="616"/>
        <end position="639"/>
    </location>
</feature>
<dbReference type="InterPro" id="IPR058625">
    <property type="entry name" value="MdtA-like_BSH"/>
</dbReference>
<proteinExistence type="predicted"/>
<dbReference type="Proteomes" id="UP000309952">
    <property type="component" value="Chromosome"/>
</dbReference>
<reference evidence="9 10" key="1">
    <citation type="submission" date="2019-04" db="EMBL/GenBank/DDBJ databases">
        <authorList>
            <consortium name="Pathogen Informatics"/>
        </authorList>
    </citation>
    <scope>NUCLEOTIDE SEQUENCE [LARGE SCALE GENOMIC DNA]</scope>
    <source>
        <strain evidence="9 10">NCTC9239</strain>
    </source>
</reference>
<dbReference type="RefSeq" id="WP_197733795.1">
    <property type="nucleotide sequence ID" value="NZ_LR588407.1"/>
</dbReference>
<evidence type="ECO:0000313" key="9">
    <source>
        <dbReference type="EMBL" id="VTO12023.1"/>
    </source>
</evidence>
<organism evidence="9 10">
    <name type="scientific">Brevundimonas vancanneytii</name>
    <dbReference type="NCBI Taxonomy" id="1325724"/>
    <lineage>
        <taxon>Bacteria</taxon>
        <taxon>Pseudomonadati</taxon>
        <taxon>Pseudomonadota</taxon>
        <taxon>Alphaproteobacteria</taxon>
        <taxon>Caulobacterales</taxon>
        <taxon>Caulobacteraceae</taxon>
        <taxon>Brevundimonas</taxon>
    </lineage>
</organism>
<dbReference type="EMBL" id="LR588407">
    <property type="protein sequence ID" value="VTO12023.1"/>
    <property type="molecule type" value="Genomic_DNA"/>
</dbReference>
<evidence type="ECO:0000256" key="1">
    <source>
        <dbReference type="ARBA" id="ARBA00004141"/>
    </source>
</evidence>
<feature type="region of interest" description="Disordered" evidence="5">
    <location>
        <begin position="283"/>
        <end position="302"/>
    </location>
</feature>
<evidence type="ECO:0000256" key="2">
    <source>
        <dbReference type="ARBA" id="ARBA00022692"/>
    </source>
</evidence>
<feature type="region of interest" description="Disordered" evidence="5">
    <location>
        <begin position="1"/>
        <end position="26"/>
    </location>
</feature>
<name>A0A4P1JXG3_9CAUL</name>
<feature type="transmembrane region" description="Helical" evidence="6">
    <location>
        <begin position="576"/>
        <end position="604"/>
    </location>
</feature>
<keyword evidence="2 6" id="KW-0812">Transmembrane</keyword>
<sequence length="737" mass="78974">MTDTQDTPTPNTEPGGERGDAGPSRRRRKLLPLGIGALIVAGLGVGLWLSYRPVPDQLQGMVDARELRITSKVTGRIADFHVEEGQPVRAGQLLYTLDSPEVAARSEQAGGALVAAEATADKADEGARPEDIRAAEAQWRRAQAAADLAQTTYARTQEMYDQGVIAGQKRDESRANAVASTEAARAARAQYDLALAGARRQDRQAAGGQVRQARGAVAEVEAAERETRVLAPSSGEVGRRLAQPGELVPQGFPVFMLTDIEHPWVTLTLREDQFSGIRRGQTLTGRIPRSGEPHGPVPGDLHRSRRRFRDLACDPAVERLRRQEFRGARRTGLARRRAAAGHDRPVRLAAMIAAFLAGARREIAFLRGSFWDLFLVVWLPLALLALVAVQMSAGVMRDLPVAVVDADGGSVARDLVRRLDASPGLHVAARPKDMAEAESVVRSNRAYAIVMLPQGLERAVLRGEAGRVLVFYNASYSTPSGSVLREVGAVIQSQARTLAAQQSAAILGPGRVRPAPIQVQSRILYNPQASYELQLVALIHPALLHLLFMVAVVSALGRELRDGTIGGWLAGPPREAAAAVVGKIAPYVAIFLVWGALATIYLAAFRGWPVEGSVGLLLAGYVGLYLAYAGMATLIVGLTLSMGQALSMTALYAGASFAFAGAVFPIESASAFARVWSALLPYTTFARLVAEQWMMGAPAAMSVNLLLILMTFAVVGFGLGLPQYLAASRKPDVWGRR</sequence>
<feature type="transmembrane region" description="Helical" evidence="6">
    <location>
        <begin position="30"/>
        <end position="51"/>
    </location>
</feature>
<evidence type="ECO:0000256" key="5">
    <source>
        <dbReference type="SAM" id="MobiDB-lite"/>
    </source>
</evidence>
<dbReference type="Pfam" id="PF25917">
    <property type="entry name" value="BSH_RND"/>
    <property type="match status" value="1"/>
</dbReference>
<dbReference type="Gene3D" id="2.40.30.170">
    <property type="match status" value="1"/>
</dbReference>
<comment type="subcellular location">
    <subcellularLocation>
        <location evidence="1">Membrane</location>
        <topology evidence="1">Multi-pass membrane protein</topology>
    </subcellularLocation>
</comment>
<dbReference type="GO" id="GO:0140359">
    <property type="term" value="F:ABC-type transporter activity"/>
    <property type="evidence" value="ECO:0007669"/>
    <property type="project" value="InterPro"/>
</dbReference>
<feature type="domain" description="ABC-2 type transporter transmembrane" evidence="7">
    <location>
        <begin position="372"/>
        <end position="719"/>
    </location>
</feature>
<evidence type="ECO:0000256" key="6">
    <source>
        <dbReference type="SAM" id="Phobius"/>
    </source>
</evidence>
<evidence type="ECO:0000259" key="7">
    <source>
        <dbReference type="Pfam" id="PF12698"/>
    </source>
</evidence>
<dbReference type="AlphaFoldDB" id="A0A4P1JXG3"/>
<dbReference type="Pfam" id="PF12698">
    <property type="entry name" value="ABC2_membrane_3"/>
    <property type="match status" value="1"/>
</dbReference>
<gene>
    <name evidence="9" type="ORF">NCTC9239_00573</name>
</gene>
<keyword evidence="4 6" id="KW-0472">Membrane</keyword>
<evidence type="ECO:0000313" key="10">
    <source>
        <dbReference type="Proteomes" id="UP000309952"/>
    </source>
</evidence>
<dbReference type="KEGG" id="bvy:NCTC9239_00573"/>
<dbReference type="GO" id="GO:0016020">
    <property type="term" value="C:membrane"/>
    <property type="evidence" value="ECO:0007669"/>
    <property type="project" value="UniProtKB-SubCell"/>
</dbReference>
<evidence type="ECO:0000256" key="4">
    <source>
        <dbReference type="ARBA" id="ARBA00023136"/>
    </source>
</evidence>
<feature type="transmembrane region" description="Helical" evidence="6">
    <location>
        <begin position="370"/>
        <end position="389"/>
    </location>
</feature>
<dbReference type="Gene3D" id="3.40.1710.10">
    <property type="entry name" value="abc type-2 transporter like domain"/>
    <property type="match status" value="1"/>
</dbReference>
<keyword evidence="3 6" id="KW-1133">Transmembrane helix</keyword>
<dbReference type="Gene3D" id="1.10.287.470">
    <property type="entry name" value="Helix hairpin bin"/>
    <property type="match status" value="2"/>
</dbReference>
<dbReference type="InterPro" id="IPR013525">
    <property type="entry name" value="ABC2_TM"/>
</dbReference>
<feature type="transmembrane region" description="Helical" evidence="6">
    <location>
        <begin position="702"/>
        <end position="727"/>
    </location>
</feature>
<feature type="compositionally biased region" description="Polar residues" evidence="5">
    <location>
        <begin position="1"/>
        <end position="12"/>
    </location>
</feature>
<protein>
    <submittedName>
        <fullName evidence="9">Putative efflux pump membrane fusion protein</fullName>
    </submittedName>
</protein>
<evidence type="ECO:0000256" key="3">
    <source>
        <dbReference type="ARBA" id="ARBA00022989"/>
    </source>
</evidence>
<evidence type="ECO:0000259" key="8">
    <source>
        <dbReference type="Pfam" id="PF25917"/>
    </source>
</evidence>
<dbReference type="Gene3D" id="2.40.50.100">
    <property type="match status" value="2"/>
</dbReference>
<dbReference type="SUPFAM" id="SSF111369">
    <property type="entry name" value="HlyD-like secretion proteins"/>
    <property type="match status" value="2"/>
</dbReference>
<feature type="transmembrane region" description="Helical" evidence="6">
    <location>
        <begin position="645"/>
        <end position="664"/>
    </location>
</feature>
<dbReference type="PANTHER" id="PTHR30438">
    <property type="entry name" value="36 KDA ANTIGEN-RELATED"/>
    <property type="match status" value="1"/>
</dbReference>
<feature type="domain" description="Multidrug resistance protein MdtA-like barrel-sandwich hybrid" evidence="8">
    <location>
        <begin position="67"/>
        <end position="258"/>
    </location>
</feature>
<keyword evidence="10" id="KW-1185">Reference proteome</keyword>